<keyword evidence="4" id="KW-1185">Reference proteome</keyword>
<dbReference type="HOGENOM" id="CLU_044590_1_0_1"/>
<dbReference type="Proteomes" id="UP000009328">
    <property type="component" value="Unassembled WGS sequence"/>
</dbReference>
<dbReference type="PANTHER" id="PTHR43569:SF2">
    <property type="entry name" value="AMIDOHYDROLASE-RELATED DOMAIN-CONTAINING PROTEIN"/>
    <property type="match status" value="1"/>
</dbReference>
<evidence type="ECO:0000313" key="3">
    <source>
        <dbReference type="EMBL" id="CCH45526.1"/>
    </source>
</evidence>
<name>K0KQY6_WICCF</name>
<evidence type="ECO:0000256" key="1">
    <source>
        <dbReference type="ARBA" id="ARBA00038310"/>
    </source>
</evidence>
<reference evidence="3 4" key="1">
    <citation type="journal article" date="2012" name="Eukaryot. Cell">
        <title>Draft genome sequence of Wickerhamomyces ciferrii NRRL Y-1031 F-60-10.</title>
        <authorList>
            <person name="Schneider J."/>
            <person name="Andrea H."/>
            <person name="Blom J."/>
            <person name="Jaenicke S."/>
            <person name="Ruckert C."/>
            <person name="Schorsch C."/>
            <person name="Szczepanowski R."/>
            <person name="Farwick M."/>
            <person name="Goesmann A."/>
            <person name="Puhler A."/>
            <person name="Schaffer S."/>
            <person name="Tauch A."/>
            <person name="Kohler T."/>
            <person name="Brinkrolf K."/>
        </authorList>
    </citation>
    <scope>NUCLEOTIDE SEQUENCE [LARGE SCALE GENOMIC DNA]</scope>
    <source>
        <strain evidence="4">ATCC 14091 / BCRC 22168 / CBS 111 / JCM 3599 / NBRC 0793 / NRRL Y-1031 F-60-10</strain>
    </source>
</reference>
<dbReference type="InterPro" id="IPR006680">
    <property type="entry name" value="Amidohydro-rel"/>
</dbReference>
<dbReference type="Gene3D" id="3.20.20.140">
    <property type="entry name" value="Metal-dependent hydrolases"/>
    <property type="match status" value="1"/>
</dbReference>
<comment type="similarity">
    <text evidence="1">Belongs to the metallo-dependent hydrolases superfamily.</text>
</comment>
<dbReference type="eggNOG" id="ENOG502RZT7">
    <property type="taxonomic scope" value="Eukaryota"/>
</dbReference>
<accession>K0KQY6</accession>
<dbReference type="GO" id="GO:0016787">
    <property type="term" value="F:hydrolase activity"/>
    <property type="evidence" value="ECO:0007669"/>
    <property type="project" value="InterPro"/>
</dbReference>
<evidence type="ECO:0000259" key="2">
    <source>
        <dbReference type="Pfam" id="PF04909"/>
    </source>
</evidence>
<evidence type="ECO:0000313" key="4">
    <source>
        <dbReference type="Proteomes" id="UP000009328"/>
    </source>
</evidence>
<dbReference type="STRING" id="1206466.K0KQY6"/>
<dbReference type="PANTHER" id="PTHR43569">
    <property type="entry name" value="AMIDOHYDROLASE"/>
    <property type="match status" value="1"/>
</dbReference>
<organism evidence="3 4">
    <name type="scientific">Wickerhamomyces ciferrii (strain ATCC 14091 / BCRC 22168 / CBS 111 / JCM 3599 / NBRC 0793 / NRRL Y-1031 F-60-10)</name>
    <name type="common">Yeast</name>
    <name type="synonym">Pichia ciferrii</name>
    <dbReference type="NCBI Taxonomy" id="1206466"/>
    <lineage>
        <taxon>Eukaryota</taxon>
        <taxon>Fungi</taxon>
        <taxon>Dikarya</taxon>
        <taxon>Ascomycota</taxon>
        <taxon>Saccharomycotina</taxon>
        <taxon>Saccharomycetes</taxon>
        <taxon>Phaffomycetales</taxon>
        <taxon>Wickerhamomycetaceae</taxon>
        <taxon>Wickerhamomyces</taxon>
    </lineage>
</organism>
<dbReference type="InterPro" id="IPR032466">
    <property type="entry name" value="Metal_Hydrolase"/>
</dbReference>
<dbReference type="InterPro" id="IPR052350">
    <property type="entry name" value="Metallo-dep_Lactonases"/>
</dbReference>
<dbReference type="AlphaFoldDB" id="K0KQY6"/>
<dbReference type="InParanoid" id="K0KQY6"/>
<comment type="caution">
    <text evidence="3">The sequence shown here is derived from an EMBL/GenBank/DDBJ whole genome shotgun (WGS) entry which is preliminary data.</text>
</comment>
<sequence>MPVNVIDSHVHLYSKSYSQDGRLPLVSQSSQLNDEFRLDEYKKVISESSKHKVEGLIFIEICVDSGLSYEGWKYPIEEYLYVERIILGIPKIGEGSDLSGKDFIKGIVPWAPIPQGVTKLKEYIQKLKTQSLDPKTFERVKGFRYLFDGLPPGSILEQNYIDSINWLAQNGFVYDLGLNIRQDGNRQLKEVIELLQKTENVTYILNHLSKANLSLSSKDVYNNLDFKEWQSLVERISQNTQSNKIYIKFSGGFPELPDEIAQDDDLTESIARIEPWFKTFVDNFPKNQIIFGSDWPIAVKKINFHETWVKWVKITDYLIDKYGLNPEDFYKNNVVEAYNLN</sequence>
<feature type="domain" description="Amidohydrolase-related" evidence="2">
    <location>
        <begin position="187"/>
        <end position="315"/>
    </location>
</feature>
<proteinExistence type="inferred from homology"/>
<dbReference type="Pfam" id="PF04909">
    <property type="entry name" value="Amidohydro_2"/>
    <property type="match status" value="1"/>
</dbReference>
<dbReference type="SUPFAM" id="SSF51556">
    <property type="entry name" value="Metallo-dependent hydrolases"/>
    <property type="match status" value="1"/>
</dbReference>
<protein>
    <recommendedName>
        <fullName evidence="2">Amidohydrolase-related domain-containing protein</fullName>
    </recommendedName>
</protein>
<gene>
    <name evidence="3" type="ORF">BN7_5108</name>
</gene>
<dbReference type="EMBL" id="CAIF01000198">
    <property type="protein sequence ID" value="CCH45526.1"/>
    <property type="molecule type" value="Genomic_DNA"/>
</dbReference>